<keyword evidence="1" id="KW-0694">RNA-binding</keyword>
<organism evidence="4 5">
    <name type="scientific">Physocladia obscura</name>
    <dbReference type="NCBI Taxonomy" id="109957"/>
    <lineage>
        <taxon>Eukaryota</taxon>
        <taxon>Fungi</taxon>
        <taxon>Fungi incertae sedis</taxon>
        <taxon>Chytridiomycota</taxon>
        <taxon>Chytridiomycota incertae sedis</taxon>
        <taxon>Chytridiomycetes</taxon>
        <taxon>Chytridiales</taxon>
        <taxon>Chytriomycetaceae</taxon>
        <taxon>Physocladia</taxon>
    </lineage>
</organism>
<gene>
    <name evidence="4" type="primary">EFCAB5</name>
    <name evidence="4" type="ORF">HK100_001238</name>
</gene>
<proteinExistence type="predicted"/>
<evidence type="ECO:0000259" key="3">
    <source>
        <dbReference type="PROSITE" id="PS50102"/>
    </source>
</evidence>
<feature type="region of interest" description="Disordered" evidence="2">
    <location>
        <begin position="398"/>
        <end position="427"/>
    </location>
</feature>
<dbReference type="Gene3D" id="1.20.920.60">
    <property type="match status" value="1"/>
</dbReference>
<evidence type="ECO:0000313" key="4">
    <source>
        <dbReference type="EMBL" id="KAJ3136959.1"/>
    </source>
</evidence>
<dbReference type="EMBL" id="JADGJH010000127">
    <property type="protein sequence ID" value="KAJ3136959.1"/>
    <property type="molecule type" value="Genomic_DNA"/>
</dbReference>
<feature type="region of interest" description="Disordered" evidence="2">
    <location>
        <begin position="1384"/>
        <end position="1416"/>
    </location>
</feature>
<dbReference type="Gene3D" id="3.30.70.330">
    <property type="match status" value="1"/>
</dbReference>
<dbReference type="InterPro" id="IPR035979">
    <property type="entry name" value="RBD_domain_sf"/>
</dbReference>
<feature type="compositionally biased region" description="Low complexity" evidence="2">
    <location>
        <begin position="1391"/>
        <end position="1410"/>
    </location>
</feature>
<dbReference type="InterPro" id="IPR012677">
    <property type="entry name" value="Nucleotide-bd_a/b_plait_sf"/>
</dbReference>
<comment type="caution">
    <text evidence="4">The sequence shown here is derived from an EMBL/GenBank/DDBJ whole genome shotgun (WGS) entry which is preliminary data.</text>
</comment>
<dbReference type="PROSITE" id="PS50102">
    <property type="entry name" value="RRM"/>
    <property type="match status" value="1"/>
</dbReference>
<evidence type="ECO:0000256" key="1">
    <source>
        <dbReference type="PROSITE-ProRule" id="PRU00176"/>
    </source>
</evidence>
<dbReference type="PANTHER" id="PTHR46788">
    <property type="entry name" value="EF-HAND CALCIUM-BINDING DOMAIN-CONTAINING PROTEIN 5"/>
    <property type="match status" value="1"/>
</dbReference>
<dbReference type="CDD" id="cd12932">
    <property type="entry name" value="RRP7_like"/>
    <property type="match status" value="1"/>
</dbReference>
<sequence>MRFYFAVLHAVESQSPADAGSVDPPLDAALSALSAPLLNSIVAISDRGDTAVAAAVVVAAVWMNENISSVSGLVGTVLGVPVGVNELLQNSNDDDSKDFHEIAVMALAIEFFKTNDVNLELRSYLLENVIPTMVLGLERLLKEADTRGLIATAPDLPNDIQTLDNKATTSGEASISFESERNNGQVFAKSKNCDNDFVSKTDGLEPQIDRPAAALPFNPTNWLAQFLYRNNPRYIDASDISNVSYFQQLHIVSQQAKARLFEFQLTQRAQQRATIMARKRENERLKKARTQQIEETRTLFEQLLSTVFKKWTGKLWRIVNGSISKQEMLAAYNAVLQSESIQANDNMISKVADLINFISMSPEVAESLRLQQQQQKTQSQTSLLKINTSGEFLMDITSRSQSSDPNATTSKPSTTSSGKSEILQNSSVSQTSVKRDIISANLSSPSAFFCLSPEYLTTTSWNHRMFVDGMLILTDHGSWPIDDLSTFLVSLAAHIDTLGDTLVASFASIFYCPKFPSSNLWNTTSSNASELLEISPIVTTRDEWRHRLAKSISDFDVGTGTNMRAALKSNLVDYCRGNVTLGQLGVPHGLGSTTSTATGTTKISKPIFEAEEDYKKFMMMMVGLYGLEPATEFFAFLKKKEAEEAANVAASAAAAATVAAATAAQEYTSISPEEMRARIMKIQSLFLHTQDSPPTAELLSTALDKVVQHLGSKLSPQIHTLIAKIKYKGTRRELEKIILSPDTFTDRIIDLLQQTPDADFKDLFKVLDLAFETISASADNSENVADVVKTIEATILPSTINRVQIQEDALVEVSALAKRDDMAVAEFSDASLRILSRAIEMMHPEHRISGRITLAESGVTKIKKSENGEENLMVERFLRVIACSNDCKNELLGAMFGSGEQGFEAKAMVMGKPYKPNDLEIDPLIAYNLSDNRIARYVGIPLIATSKKTVGVMGMNLIGLDDEGYVTQDLEFLQRGGRKVIAAIERIDAREKTVQIGQASLQYMREKIGDTSDVTLFLNLINDSQEVIFKLLDTPFSPIVKDPRVVSAKSREANDRDPEVQNALGFARYMAGASGRSNVEKLQDDALELGFIQQAIKTKEMINSPSTKDDDVKTFIPIGDEEDKIFAVLCVRPKLGKGEVPDEDIIEIKKITSVLSNCGTLTKNEKFGDDGVLQELAGEAIDDESRRGLLFPKMMLIAARSWLSKLDNKAISELKSYKKPPPAVLKVLKAVLYLFGRKPKEVKLWQDILKFVNLDLLKAMIAYDPTAIQKKIRFRRCNKVLHSLSNTDIKKKTSIPTVIMFDWLVVSLDLRRRAVDARKRHPLVFSDVQTEEVDTEGVDVDEEELDIGGDEDIMKKGKKDEWSEEVLLSDNRNDDEMQIDTVAKTKKSKSNKNTVGKSINNTNGIHNNTNDTDESKSVKAGLSEFAGFLALPVVAESADGTATPTHTLLFKRHSTAESANTKNSPNNNSKSKSNPSGVKNEGDNADDDDNHGETNRTLFVANIPVDSSPAHIARLFRRCGSITRIELDLPRRRHCRVVFDDDASVLRALEMRQRRRVWSDVIESNPENDAQMSAFEVKQKIGLEKWIQEFIDTHPPLEVLQESANKYMLMYDEMHAARQRELRRKRTEPDEDGFILVGGGGVSTKAKVDKDGFPIAGTESELSLSRDSKKKKKIEHVDFYRFQMRESKRNRKFTDFQNLLICAQSLKKTRSGLRNLKQRENLNLIDLNK</sequence>
<dbReference type="InterPro" id="IPR024326">
    <property type="entry name" value="RRP7_C"/>
</dbReference>
<feature type="compositionally biased region" description="Low complexity" evidence="2">
    <location>
        <begin position="1462"/>
        <end position="1476"/>
    </location>
</feature>
<dbReference type="GO" id="GO:0003723">
    <property type="term" value="F:RNA binding"/>
    <property type="evidence" value="ECO:0007669"/>
    <property type="project" value="UniProtKB-UniRule"/>
</dbReference>
<protein>
    <submittedName>
        <fullName evidence="4">EF-hand calcium-binding domain-containing protein 5</fullName>
    </submittedName>
</protein>
<dbReference type="InterPro" id="IPR000504">
    <property type="entry name" value="RRM_dom"/>
</dbReference>
<dbReference type="Pfam" id="PF12923">
    <property type="entry name" value="RRP7"/>
    <property type="match status" value="1"/>
</dbReference>
<feature type="compositionally biased region" description="Low complexity" evidence="2">
    <location>
        <begin position="408"/>
        <end position="420"/>
    </location>
</feature>
<dbReference type="SUPFAM" id="SSF54928">
    <property type="entry name" value="RNA-binding domain, RBD"/>
    <property type="match status" value="1"/>
</dbReference>
<keyword evidence="5" id="KW-1185">Reference proteome</keyword>
<feature type="region of interest" description="Disordered" evidence="2">
    <location>
        <begin position="1455"/>
        <end position="1494"/>
    </location>
</feature>
<dbReference type="PANTHER" id="PTHR46788:SF1">
    <property type="entry name" value="EF-HAND CALCIUM-BINDING DOMAIN-CONTAINING PROTEIN 5"/>
    <property type="match status" value="1"/>
</dbReference>
<accession>A0AAD5XK92</accession>
<name>A0AAD5XK92_9FUNG</name>
<evidence type="ECO:0000313" key="5">
    <source>
        <dbReference type="Proteomes" id="UP001211907"/>
    </source>
</evidence>
<feature type="compositionally biased region" description="Polar residues" evidence="2">
    <location>
        <begin position="398"/>
        <end position="407"/>
    </location>
</feature>
<dbReference type="Proteomes" id="UP001211907">
    <property type="component" value="Unassembled WGS sequence"/>
</dbReference>
<feature type="domain" description="RRM" evidence="3">
    <location>
        <begin position="1496"/>
        <end position="1569"/>
    </location>
</feature>
<reference evidence="4" key="1">
    <citation type="submission" date="2020-05" db="EMBL/GenBank/DDBJ databases">
        <title>Phylogenomic resolution of chytrid fungi.</title>
        <authorList>
            <person name="Stajich J.E."/>
            <person name="Amses K."/>
            <person name="Simmons R."/>
            <person name="Seto K."/>
            <person name="Myers J."/>
            <person name="Bonds A."/>
            <person name="Quandt C.A."/>
            <person name="Barry K."/>
            <person name="Liu P."/>
            <person name="Grigoriev I."/>
            <person name="Longcore J.E."/>
            <person name="James T.Y."/>
        </authorList>
    </citation>
    <scope>NUCLEOTIDE SEQUENCE</scope>
    <source>
        <strain evidence="4">JEL0513</strain>
    </source>
</reference>
<evidence type="ECO:0000256" key="2">
    <source>
        <dbReference type="SAM" id="MobiDB-lite"/>
    </source>
</evidence>
<dbReference type="SMART" id="SM00360">
    <property type="entry name" value="RRM"/>
    <property type="match status" value="1"/>
</dbReference>
<dbReference type="CDD" id="cd22968">
    <property type="entry name" value="DD_EFCAB5"/>
    <property type="match status" value="1"/>
</dbReference>